<sequence length="424" mass="46207">MPLSAYQPPLFNASSTVETQDAVVYDIAIASTVEESPAPYKQREERLPITKAIACLDNIPGAARRLLSVVCGLHESRLKGCWAGNESLAAEAGTSERSVTRYMKLLHELNLIDGTPGHGRRVQPAEVVRQAYFSGDFSKLVALNSQLAKVATRQSGDLATSSSQSGDLQVAKVATSSSQSGDHILITKEEYNELLTLRSLVTELDENLRAATALAAQQKIDLEILSAGLADKVEPVTQVTVPFAKTALSLAKSQKQVKELWNALPTPPAIDSELRAEFISRGVALGAVVKERASPTAQQSTKVVVDLYHDWFCEQSAGMKPVITARDGAAAKKIFAYFRSQPQAAADQDAYDAFSMLLSQWGRLEPFLQRKRNLYEIGDNLNNIVSQLLNNTHATQQSTRAQELGLVDHNRRLEGIRRAKGLGL</sequence>
<proteinExistence type="predicted"/>
<dbReference type="Proteomes" id="UP000601361">
    <property type="component" value="Unassembled WGS sequence"/>
</dbReference>
<keyword evidence="2" id="KW-1185">Reference proteome</keyword>
<evidence type="ECO:0000313" key="1">
    <source>
        <dbReference type="EMBL" id="GGG60822.1"/>
    </source>
</evidence>
<comment type="caution">
    <text evidence="1">The sequence shown here is derived from an EMBL/GenBank/DDBJ whole genome shotgun (WGS) entry which is preliminary data.</text>
</comment>
<dbReference type="RefSeq" id="WP_188559738.1">
    <property type="nucleotide sequence ID" value="NZ_BMGS01000016.1"/>
</dbReference>
<name>A0ABQ1X5E3_9BACT</name>
<protein>
    <recommendedName>
        <fullName evidence="3">Helix-turn-helix domain-containing protein</fullName>
    </recommendedName>
</protein>
<dbReference type="EMBL" id="BMGS01000016">
    <property type="protein sequence ID" value="GGG60822.1"/>
    <property type="molecule type" value="Genomic_DNA"/>
</dbReference>
<accession>A0ABQ1X5E3</accession>
<evidence type="ECO:0008006" key="3">
    <source>
        <dbReference type="Google" id="ProtNLM"/>
    </source>
</evidence>
<evidence type="ECO:0000313" key="2">
    <source>
        <dbReference type="Proteomes" id="UP000601361"/>
    </source>
</evidence>
<organism evidence="1 2">
    <name type="scientific">Hymenobacter glacieicola</name>
    <dbReference type="NCBI Taxonomy" id="1562124"/>
    <lineage>
        <taxon>Bacteria</taxon>
        <taxon>Pseudomonadati</taxon>
        <taxon>Bacteroidota</taxon>
        <taxon>Cytophagia</taxon>
        <taxon>Cytophagales</taxon>
        <taxon>Hymenobacteraceae</taxon>
        <taxon>Hymenobacter</taxon>
    </lineage>
</organism>
<gene>
    <name evidence="1" type="ORF">GCM10011378_41070</name>
</gene>
<reference evidence="2" key="1">
    <citation type="journal article" date="2019" name="Int. J. Syst. Evol. Microbiol.">
        <title>The Global Catalogue of Microorganisms (GCM) 10K type strain sequencing project: providing services to taxonomists for standard genome sequencing and annotation.</title>
        <authorList>
            <consortium name="The Broad Institute Genomics Platform"/>
            <consortium name="The Broad Institute Genome Sequencing Center for Infectious Disease"/>
            <person name="Wu L."/>
            <person name="Ma J."/>
        </authorList>
    </citation>
    <scope>NUCLEOTIDE SEQUENCE [LARGE SCALE GENOMIC DNA]</scope>
    <source>
        <strain evidence="2">CGMCC 1.12990</strain>
    </source>
</reference>